<dbReference type="EMBL" id="AP019782">
    <property type="protein sequence ID" value="BBL72703.1"/>
    <property type="molecule type" value="Genomic_DNA"/>
</dbReference>
<organism evidence="3 4">
    <name type="scientific">Methylogaea oryzae</name>
    <dbReference type="NCBI Taxonomy" id="1295382"/>
    <lineage>
        <taxon>Bacteria</taxon>
        <taxon>Pseudomonadati</taxon>
        <taxon>Pseudomonadota</taxon>
        <taxon>Gammaproteobacteria</taxon>
        <taxon>Methylococcales</taxon>
        <taxon>Methylococcaceae</taxon>
        <taxon>Methylogaea</taxon>
    </lineage>
</organism>
<keyword evidence="1" id="KW-0274">FAD</keyword>
<dbReference type="Pfam" id="PF01565">
    <property type="entry name" value="FAD_binding_4"/>
    <property type="match status" value="1"/>
</dbReference>
<dbReference type="PROSITE" id="PS51387">
    <property type="entry name" value="FAD_PCMH"/>
    <property type="match status" value="1"/>
</dbReference>
<dbReference type="PANTHER" id="PTHR11748">
    <property type="entry name" value="D-LACTATE DEHYDROGENASE"/>
    <property type="match status" value="1"/>
</dbReference>
<evidence type="ECO:0000259" key="2">
    <source>
        <dbReference type="PROSITE" id="PS51387"/>
    </source>
</evidence>
<gene>
    <name evidence="3" type="primary">glcE</name>
    <name evidence="3" type="ORF">MoryE10_33090</name>
</gene>
<dbReference type="GO" id="GO:0071949">
    <property type="term" value="F:FAD binding"/>
    <property type="evidence" value="ECO:0007669"/>
    <property type="project" value="InterPro"/>
</dbReference>
<dbReference type="AlphaFoldDB" id="A0A8D5AIN2"/>
<sequence length="357" mass="38080">MEKNQPMSKQQDISAELQAAVEQAYRHHRPLAILGSGSKAFLGRPLAGEALPVAGHRGILHYEPSELVLTARAGTPLAEIEAALAQHGQMLAFEPPHHGPGATLGGTVACGLSGPRRPYSGSVRDFVLGVKILNGKGEILRFGGEVMKNVAGYDVSRLMAGAHGTLGVLLEISLKVLPQPEAETTLRLSMSATEAIAAMNRHAAGPLPFSAMACDHGVLHLRLSGAAEAVAAACRQLEGETMDNGFWENLREQRLNFFQSPGDLWRLSLAPATPPLDLPGLWLYDWGGAQRWLKTDAPHATVFAAAAAAGGHATLFRPQAPADQVFQPLPESLMALHRRLQLAFDPVGVLNPGRIYP</sequence>
<keyword evidence="1" id="KW-0285">Flavoprotein</keyword>
<keyword evidence="4" id="KW-1185">Reference proteome</keyword>
<dbReference type="InterPro" id="IPR016166">
    <property type="entry name" value="FAD-bd_PCMH"/>
</dbReference>
<protein>
    <submittedName>
        <fullName evidence="3">Glycolate oxidase subunit GlcE</fullName>
    </submittedName>
</protein>
<feature type="domain" description="FAD-binding PCMH-type" evidence="2">
    <location>
        <begin position="1"/>
        <end position="179"/>
    </location>
</feature>
<dbReference type="KEGG" id="moz:MoryE10_33090"/>
<evidence type="ECO:0000313" key="4">
    <source>
        <dbReference type="Proteomes" id="UP000824988"/>
    </source>
</evidence>
<dbReference type="Proteomes" id="UP000824988">
    <property type="component" value="Chromosome"/>
</dbReference>
<evidence type="ECO:0000256" key="1">
    <source>
        <dbReference type="ARBA" id="ARBA00022827"/>
    </source>
</evidence>
<proteinExistence type="predicted"/>
<dbReference type="PANTHER" id="PTHR11748:SF103">
    <property type="entry name" value="GLYCOLATE OXIDASE SUBUNIT GLCE"/>
    <property type="match status" value="1"/>
</dbReference>
<name>A0A8D5AIN2_9GAMM</name>
<dbReference type="NCBIfam" id="NF008439">
    <property type="entry name" value="PRK11282.1"/>
    <property type="match status" value="1"/>
</dbReference>
<accession>A0A8D5AIN2</accession>
<reference evidence="3" key="1">
    <citation type="submission" date="2019-06" db="EMBL/GenBank/DDBJ databases">
        <title>Complete genome sequence of Methylogaea oryzae strain JCM16910.</title>
        <authorList>
            <person name="Asakawa S."/>
        </authorList>
    </citation>
    <scope>NUCLEOTIDE SEQUENCE</scope>
    <source>
        <strain evidence="3">E10</strain>
    </source>
</reference>
<dbReference type="InterPro" id="IPR006094">
    <property type="entry name" value="Oxid_FAD_bind_N"/>
</dbReference>
<evidence type="ECO:0000313" key="3">
    <source>
        <dbReference type="EMBL" id="BBL72703.1"/>
    </source>
</evidence>